<accession>Q95S40</accession>
<sequence>MFNGLLSSDANSKLQTANCDDCGNAIPANGFRKFCWNLARDRIEFSAISVWIHSNLI</sequence>
<evidence type="ECO:0000313" key="1">
    <source>
        <dbReference type="EMBL" id="AAL28516.1"/>
    </source>
</evidence>
<dbReference type="EMBL" id="AY060968">
    <property type="protein sequence ID" value="AAL28516.1"/>
    <property type="molecule type" value="mRNA"/>
</dbReference>
<proteinExistence type="evidence at transcript level"/>
<name>Q95S40_DROME</name>
<organism evidence="1">
    <name type="scientific">Drosophila melanogaster</name>
    <name type="common">Fruit fly</name>
    <dbReference type="NCBI Taxonomy" id="7227"/>
    <lineage>
        <taxon>Eukaryota</taxon>
        <taxon>Metazoa</taxon>
        <taxon>Ecdysozoa</taxon>
        <taxon>Arthropoda</taxon>
        <taxon>Hexapoda</taxon>
        <taxon>Insecta</taxon>
        <taxon>Pterygota</taxon>
        <taxon>Neoptera</taxon>
        <taxon>Endopterygota</taxon>
        <taxon>Diptera</taxon>
        <taxon>Brachycera</taxon>
        <taxon>Muscomorpha</taxon>
        <taxon>Ephydroidea</taxon>
        <taxon>Drosophilidae</taxon>
        <taxon>Drosophila</taxon>
        <taxon>Sophophora</taxon>
    </lineage>
</organism>
<dbReference type="AlphaFoldDB" id="Q95S40"/>
<protein>
    <submittedName>
        <fullName evidence="1">GM09783p</fullName>
    </submittedName>
</protein>
<reference evidence="1" key="1">
    <citation type="submission" date="2001-10" db="EMBL/GenBank/DDBJ databases">
        <authorList>
            <person name="Stapleton M."/>
            <person name="Brokstein P."/>
            <person name="Hong L."/>
            <person name="Agbayani A."/>
            <person name="Carlson J."/>
            <person name="Champe M."/>
            <person name="Chavez C."/>
            <person name="Dorsett V."/>
            <person name="Farfan D."/>
            <person name="Frise E."/>
            <person name="George R."/>
            <person name="Gonzalez M."/>
            <person name="Guarin H."/>
            <person name="Li P."/>
            <person name="Liao G."/>
            <person name="Miranda A."/>
            <person name="Mungall C.J."/>
            <person name="Nunoo J."/>
            <person name="Pacleb J."/>
            <person name="Paragas V."/>
            <person name="Park S."/>
            <person name="Phouanenavong S."/>
            <person name="Wan K."/>
            <person name="Yu C."/>
            <person name="Lewis S.E."/>
            <person name="Rubin G.M."/>
            <person name="Celniker S."/>
        </authorList>
    </citation>
    <scope>NUCLEOTIDE SEQUENCE</scope>
</reference>